<evidence type="ECO:0000256" key="1">
    <source>
        <dbReference type="SAM" id="SignalP"/>
    </source>
</evidence>
<evidence type="ECO:0000313" key="2">
    <source>
        <dbReference type="EMBL" id="MBC3793027.1"/>
    </source>
</evidence>
<dbReference type="InterPro" id="IPR025345">
    <property type="entry name" value="DUF4249"/>
</dbReference>
<evidence type="ECO:0000313" key="3">
    <source>
        <dbReference type="Proteomes" id="UP000700732"/>
    </source>
</evidence>
<accession>A0ABR6W8W9</accession>
<protein>
    <recommendedName>
        <fullName evidence="4">DUF4249 domain-containing protein</fullName>
    </recommendedName>
</protein>
<reference evidence="2 3" key="1">
    <citation type="submission" date="2019-06" db="EMBL/GenBank/DDBJ databases">
        <title>Spirosoma utsteinense sp. nov. isolated from Antarctic ice-free soils.</title>
        <authorList>
            <person name="Tahon G."/>
        </authorList>
    </citation>
    <scope>NUCLEOTIDE SEQUENCE [LARGE SCALE GENOMIC DNA]</scope>
    <source>
        <strain evidence="2 3">LMG 31447</strain>
    </source>
</reference>
<feature type="signal peptide" evidence="1">
    <location>
        <begin position="1"/>
        <end position="24"/>
    </location>
</feature>
<sequence length="307" mass="33869">MNRFLVLALTFLASSCLFTSCQNAREEVQPVELTAQSGRLVVDCFISPQDTMLTAKVTRSRPVLDNNPLKNVEIKDALVKLTNGDKTVVLEYDAKLYYYRINAGKLPIRAGATYTLTVQTPDGNQVIAVSTVPQMVPLKSVRMDSSLTKKGDTTDQKPLSVICTWQNSISTTDRYQLQGAIQGILYESPKTAAFTKLSTIPFNMADNNLGLISSKPSDNLLSASAYVWDQTNAIAINNKCRSIEVLVHLLHVDEAYYRYHKALDQQLQASTNPFAEPVLIPSNIQGGLGCFGSYNRSSIATKLKYSK</sequence>
<dbReference type="PROSITE" id="PS51257">
    <property type="entry name" value="PROKAR_LIPOPROTEIN"/>
    <property type="match status" value="1"/>
</dbReference>
<evidence type="ECO:0008006" key="4">
    <source>
        <dbReference type="Google" id="ProtNLM"/>
    </source>
</evidence>
<dbReference type="Pfam" id="PF14054">
    <property type="entry name" value="DUF4249"/>
    <property type="match status" value="1"/>
</dbReference>
<dbReference type="RefSeq" id="WP_186738818.1">
    <property type="nucleotide sequence ID" value="NZ_VFIA01000022.1"/>
</dbReference>
<comment type="caution">
    <text evidence="2">The sequence shown here is derived from an EMBL/GenBank/DDBJ whole genome shotgun (WGS) entry which is preliminary data.</text>
</comment>
<dbReference type="EMBL" id="VFIA01000022">
    <property type="protein sequence ID" value="MBC3793027.1"/>
    <property type="molecule type" value="Genomic_DNA"/>
</dbReference>
<organism evidence="2 3">
    <name type="scientific">Spirosoma utsteinense</name>
    <dbReference type="NCBI Taxonomy" id="2585773"/>
    <lineage>
        <taxon>Bacteria</taxon>
        <taxon>Pseudomonadati</taxon>
        <taxon>Bacteroidota</taxon>
        <taxon>Cytophagia</taxon>
        <taxon>Cytophagales</taxon>
        <taxon>Cytophagaceae</taxon>
        <taxon>Spirosoma</taxon>
    </lineage>
</organism>
<name>A0ABR6W8W9_9BACT</name>
<feature type="chain" id="PRO_5046146803" description="DUF4249 domain-containing protein" evidence="1">
    <location>
        <begin position="25"/>
        <end position="307"/>
    </location>
</feature>
<keyword evidence="3" id="KW-1185">Reference proteome</keyword>
<keyword evidence="1" id="KW-0732">Signal</keyword>
<gene>
    <name evidence="2" type="ORF">FH603_3543</name>
</gene>
<proteinExistence type="predicted"/>
<dbReference type="Proteomes" id="UP000700732">
    <property type="component" value="Unassembled WGS sequence"/>
</dbReference>